<dbReference type="InterPro" id="IPR008397">
    <property type="entry name" value="Alginate_lyase_dom"/>
</dbReference>
<feature type="domain" description="Alginate lyase" evidence="4">
    <location>
        <begin position="65"/>
        <end position="342"/>
    </location>
</feature>
<keyword evidence="7" id="KW-1185">Reference proteome</keyword>
<evidence type="ECO:0000313" key="5">
    <source>
        <dbReference type="EMBL" id="MBB5213029.1"/>
    </source>
</evidence>
<evidence type="ECO:0000256" key="2">
    <source>
        <dbReference type="ARBA" id="ARBA00023239"/>
    </source>
</evidence>
<dbReference type="EMBL" id="CP047491">
    <property type="protein sequence ID" value="QHQ40392.1"/>
    <property type="molecule type" value="Genomic_DNA"/>
</dbReference>
<dbReference type="InterPro" id="IPR008929">
    <property type="entry name" value="Chondroitin_lyas"/>
</dbReference>
<reference evidence="5 8" key="2">
    <citation type="submission" date="2020-08" db="EMBL/GenBank/DDBJ databases">
        <title>Genomic Encyclopedia of Type Strains, Phase IV (KMG-IV): sequencing the most valuable type-strain genomes for metagenomic binning, comparative biology and taxonomic classification.</title>
        <authorList>
            <person name="Goeker M."/>
        </authorList>
    </citation>
    <scope>NUCLEOTIDE SEQUENCE [LARGE SCALE GENOMIC DNA]</scope>
    <source>
        <strain evidence="5 8">DSM 11525</strain>
    </source>
</reference>
<evidence type="ECO:0000313" key="6">
    <source>
        <dbReference type="EMBL" id="QHQ40392.1"/>
    </source>
</evidence>
<organism evidence="5 8">
    <name type="scientific">Microbulbifer hydrolyticus</name>
    <dbReference type="NCBI Taxonomy" id="48074"/>
    <lineage>
        <taxon>Bacteria</taxon>
        <taxon>Pseudomonadati</taxon>
        <taxon>Pseudomonadota</taxon>
        <taxon>Gammaproteobacteria</taxon>
        <taxon>Cellvibrionales</taxon>
        <taxon>Microbulbiferaceae</taxon>
        <taxon>Microbulbifer</taxon>
    </lineage>
</organism>
<dbReference type="SUPFAM" id="SSF48230">
    <property type="entry name" value="Chondroitin AC/alginate lyase"/>
    <property type="match status" value="1"/>
</dbReference>
<feature type="chain" id="PRO_5044645763" evidence="3">
    <location>
        <begin position="21"/>
        <end position="397"/>
    </location>
</feature>
<evidence type="ECO:0000259" key="4">
    <source>
        <dbReference type="Pfam" id="PF05426"/>
    </source>
</evidence>
<accession>A0A6P1THU0</accession>
<keyword evidence="1 3" id="KW-0732">Signal</keyword>
<gene>
    <name evidence="6" type="ORF">GTQ55_16365</name>
    <name evidence="5" type="ORF">HNQ53_003275</name>
</gene>
<protein>
    <submittedName>
        <fullName evidence="6">Alginate lyase</fullName>
    </submittedName>
</protein>
<sequence>MRKVLPSLILLLLLPLSTFAAPANLALYDPEALLQLQQDQNEKVDPALTLLIERANSALESPTRSVTQKERLPASGNPNDYFSIGPYWWPNPDSKDGLPFIRKDGERNYATLEQIPDSQLLRSFVQDVSNLAVAYHLTGDQRYGKAAVQHLRAWFIEPATRMNPNFEHAQAVPGIATGRGFGIIEGRFLIHIPDAVRLLGDQLSKNERESITRWFSELHQWMLTSENGKAENQWHNNHGTWFDAQVVAFALFTGDLDIARAQLKVTRDNRIAHHFDAAGKQPAEFERTRPWHYANFNLEAYNLLGQFGRQLGVDIWGYQRGDISLHRGYALIANYLLEPEEWPFKELYGMDIKAAHATMYYAKNAYGDAIFSEALEKIHRDSDDSIVETDPRLWPIQ</sequence>
<dbReference type="Proteomes" id="UP000464675">
    <property type="component" value="Chromosome"/>
</dbReference>
<proteinExistence type="predicted"/>
<evidence type="ECO:0000256" key="3">
    <source>
        <dbReference type="SAM" id="SignalP"/>
    </source>
</evidence>
<dbReference type="OrthoDB" id="7210452at2"/>
<dbReference type="AlphaFoldDB" id="A0A6P1THU0"/>
<dbReference type="Gene3D" id="1.50.10.100">
    <property type="entry name" value="Chondroitin AC/alginate lyase"/>
    <property type="match status" value="1"/>
</dbReference>
<evidence type="ECO:0000313" key="7">
    <source>
        <dbReference type="Proteomes" id="UP000464675"/>
    </source>
</evidence>
<evidence type="ECO:0000313" key="8">
    <source>
        <dbReference type="Proteomes" id="UP000563601"/>
    </source>
</evidence>
<feature type="signal peptide" evidence="3">
    <location>
        <begin position="1"/>
        <end position="20"/>
    </location>
</feature>
<dbReference type="GO" id="GO:0016829">
    <property type="term" value="F:lyase activity"/>
    <property type="evidence" value="ECO:0007669"/>
    <property type="project" value="UniProtKB-KW"/>
</dbReference>
<name>A0A6P1THU0_9GAMM</name>
<keyword evidence="2 6" id="KW-0456">Lyase</keyword>
<reference evidence="6 7" key="1">
    <citation type="submission" date="2020-01" db="EMBL/GenBank/DDBJ databases">
        <title>The possibility of degradation of plastic by Microbulbifer hydrolyticus IRE-31.</title>
        <authorList>
            <person name="Liu L."/>
        </authorList>
    </citation>
    <scope>NUCLEOTIDE SEQUENCE [LARGE SCALE GENOMIC DNA]</scope>
    <source>
        <strain evidence="6 7">IRE-31</strain>
    </source>
</reference>
<dbReference type="RefSeq" id="WP_161859688.1">
    <property type="nucleotide sequence ID" value="NZ_CP047491.1"/>
</dbReference>
<dbReference type="GO" id="GO:0042597">
    <property type="term" value="C:periplasmic space"/>
    <property type="evidence" value="ECO:0007669"/>
    <property type="project" value="InterPro"/>
</dbReference>
<evidence type="ECO:0000256" key="1">
    <source>
        <dbReference type="ARBA" id="ARBA00022729"/>
    </source>
</evidence>
<dbReference type="Proteomes" id="UP000563601">
    <property type="component" value="Unassembled WGS sequence"/>
</dbReference>
<dbReference type="EMBL" id="JACHHR010000005">
    <property type="protein sequence ID" value="MBB5213029.1"/>
    <property type="molecule type" value="Genomic_DNA"/>
</dbReference>
<dbReference type="Pfam" id="PF05426">
    <property type="entry name" value="Alginate_lyase"/>
    <property type="match status" value="1"/>
</dbReference>